<dbReference type="AlphaFoldDB" id="A0A382QBB0"/>
<proteinExistence type="predicted"/>
<sequence>ETPWYRSTVTANFNDPVKSYGSSFSHLIYSRDKGGQTSDVIDIALPILLSALDRQNLELRELYRVRLGMLTRVPFELIHPPHVDNPEACPQPHTVGLYYITASDGDTIIYNETKDSESYTEQARSTPSQNSWIDFDGKYYHSSTCPQKHEQRVVITFNYTSAISGAGLPR</sequence>
<reference evidence="1" key="1">
    <citation type="submission" date="2018-05" db="EMBL/GenBank/DDBJ databases">
        <authorList>
            <person name="Lanie J.A."/>
            <person name="Ng W.-L."/>
            <person name="Kazmierczak K.M."/>
            <person name="Andrzejewski T.M."/>
            <person name="Davidsen T.M."/>
            <person name="Wayne K.J."/>
            <person name="Tettelin H."/>
            <person name="Glass J.I."/>
            <person name="Rusch D."/>
            <person name="Podicherti R."/>
            <person name="Tsui H.-C.T."/>
            <person name="Winkler M.E."/>
        </authorList>
    </citation>
    <scope>NUCLEOTIDE SEQUENCE</scope>
</reference>
<evidence type="ECO:0000313" key="1">
    <source>
        <dbReference type="EMBL" id="SVC82248.1"/>
    </source>
</evidence>
<feature type="non-terminal residue" evidence="1">
    <location>
        <position position="1"/>
    </location>
</feature>
<accession>A0A382QBB0</accession>
<organism evidence="1">
    <name type="scientific">marine metagenome</name>
    <dbReference type="NCBI Taxonomy" id="408172"/>
    <lineage>
        <taxon>unclassified sequences</taxon>
        <taxon>metagenomes</taxon>
        <taxon>ecological metagenomes</taxon>
    </lineage>
</organism>
<protein>
    <recommendedName>
        <fullName evidence="2">Prolyl 4-hydroxylase alpha subunit Fe(2+) 2OG dioxygenase domain-containing protein</fullName>
    </recommendedName>
</protein>
<gene>
    <name evidence="1" type="ORF">METZ01_LOCUS335102</name>
</gene>
<dbReference type="EMBL" id="UINC01112952">
    <property type="protein sequence ID" value="SVC82248.1"/>
    <property type="molecule type" value="Genomic_DNA"/>
</dbReference>
<name>A0A382QBB0_9ZZZZ</name>
<evidence type="ECO:0008006" key="2">
    <source>
        <dbReference type="Google" id="ProtNLM"/>
    </source>
</evidence>